<accession>A0A169WEE2</accession>
<dbReference type="OrthoDB" id="4206278at2759"/>
<evidence type="ECO:0000313" key="3">
    <source>
        <dbReference type="Proteomes" id="UP000077755"/>
    </source>
</evidence>
<gene>
    <name evidence="2" type="ORF">DCAR_0313637</name>
</gene>
<dbReference type="Gramene" id="KZN03806">
    <property type="protein sequence ID" value="KZN03806"/>
    <property type="gene ID" value="DCAR_012562"/>
</dbReference>
<reference evidence="2" key="1">
    <citation type="journal article" date="2016" name="Nat. Genet.">
        <title>A high-quality carrot genome assembly provides new insights into carotenoid accumulation and asterid genome evolution.</title>
        <authorList>
            <person name="Iorizzo M."/>
            <person name="Ellison S."/>
            <person name="Senalik D."/>
            <person name="Zeng P."/>
            <person name="Satapoomin P."/>
            <person name="Huang J."/>
            <person name="Bowman M."/>
            <person name="Iovene M."/>
            <person name="Sanseverino W."/>
            <person name="Cavagnaro P."/>
            <person name="Yildiz M."/>
            <person name="Macko-Podgorni A."/>
            <person name="Moranska E."/>
            <person name="Grzebelus E."/>
            <person name="Grzebelus D."/>
            <person name="Ashrafi H."/>
            <person name="Zheng Z."/>
            <person name="Cheng S."/>
            <person name="Spooner D."/>
            <person name="Van Deynze A."/>
            <person name="Simon P."/>
        </authorList>
    </citation>
    <scope>NUCLEOTIDE SEQUENCE</scope>
    <source>
        <tissue evidence="2">Leaf</tissue>
    </source>
</reference>
<evidence type="ECO:0000313" key="2">
    <source>
        <dbReference type="EMBL" id="WOG94344.1"/>
    </source>
</evidence>
<feature type="compositionally biased region" description="Basic and acidic residues" evidence="1">
    <location>
        <begin position="134"/>
        <end position="150"/>
    </location>
</feature>
<dbReference type="CDD" id="cd00132">
    <property type="entry name" value="CRIB"/>
    <property type="match status" value="1"/>
</dbReference>
<dbReference type="Gene3D" id="3.90.810.10">
    <property type="entry name" value="CRIB domain"/>
    <property type="match status" value="1"/>
</dbReference>
<organism evidence="2 3">
    <name type="scientific">Daucus carota subsp. sativus</name>
    <name type="common">Carrot</name>
    <dbReference type="NCBI Taxonomy" id="79200"/>
    <lineage>
        <taxon>Eukaryota</taxon>
        <taxon>Viridiplantae</taxon>
        <taxon>Streptophyta</taxon>
        <taxon>Embryophyta</taxon>
        <taxon>Tracheophyta</taxon>
        <taxon>Spermatophyta</taxon>
        <taxon>Magnoliopsida</taxon>
        <taxon>eudicotyledons</taxon>
        <taxon>Gunneridae</taxon>
        <taxon>Pentapetalae</taxon>
        <taxon>asterids</taxon>
        <taxon>campanulids</taxon>
        <taxon>Apiales</taxon>
        <taxon>Apiaceae</taxon>
        <taxon>Apioideae</taxon>
        <taxon>Scandiceae</taxon>
        <taxon>Daucinae</taxon>
        <taxon>Daucus</taxon>
        <taxon>Daucus sect. Daucus</taxon>
    </lineage>
</organism>
<sequence>MGTKMKGLLKGLKQISNKFDNKGEEIQIGLPTDVKHVAHIGWDGPSSLESPSWMKEFKGGAAQSEPLDFSAPPAEDSEKKWVSQDSSRKKSIKSRNLPELPKSSRRQFSESPATSPTPSRDPSKSRNPRRHPRKESDESSRGNRRSKELSPDAPDQGDVPKKTRRKKPKDSSAHRSPKPKDQDNEPAVDGSSQESLPSNTVSDPFSEPGSVDIDSKPMAAGAELLPASKLQSFVPEVQKPNVEVA</sequence>
<dbReference type="PANTHER" id="PTHR46325">
    <property type="entry name" value="CRIB DOMAIN-CONTAINING PROTEIN RIC8"/>
    <property type="match status" value="1"/>
</dbReference>
<dbReference type="KEGG" id="dcr:108210604"/>
<dbReference type="Proteomes" id="UP000077755">
    <property type="component" value="Chromosome 3"/>
</dbReference>
<dbReference type="PROSITE" id="PS50108">
    <property type="entry name" value="CRIB"/>
    <property type="match status" value="1"/>
</dbReference>
<keyword evidence="3" id="KW-1185">Reference proteome</keyword>
<dbReference type="AlphaFoldDB" id="A0A169WEE2"/>
<feature type="compositionally biased region" description="Basic and acidic residues" evidence="1">
    <location>
        <begin position="76"/>
        <end position="88"/>
    </location>
</feature>
<dbReference type="OMA" id="ANIGWDG"/>
<feature type="compositionally biased region" description="Polar residues" evidence="1">
    <location>
        <begin position="190"/>
        <end position="203"/>
    </location>
</feature>
<protein>
    <submittedName>
        <fullName evidence="2">Uncharacterized protein</fullName>
    </submittedName>
</protein>
<proteinExistence type="predicted"/>
<dbReference type="Pfam" id="PF00786">
    <property type="entry name" value="PBD"/>
    <property type="match status" value="1"/>
</dbReference>
<evidence type="ECO:0000256" key="1">
    <source>
        <dbReference type="SAM" id="MobiDB-lite"/>
    </source>
</evidence>
<dbReference type="InterPro" id="IPR036936">
    <property type="entry name" value="CRIB_dom_sf"/>
</dbReference>
<feature type="compositionally biased region" description="Polar residues" evidence="1">
    <location>
        <begin position="109"/>
        <end position="120"/>
    </location>
</feature>
<feature type="region of interest" description="Disordered" evidence="1">
    <location>
        <begin position="42"/>
        <end position="218"/>
    </location>
</feature>
<reference evidence="2" key="2">
    <citation type="submission" date="2022-03" db="EMBL/GenBank/DDBJ databases">
        <title>Draft title - Genomic analysis of global carrot germplasm unveils the trajectory of domestication and the origin of high carotenoid orange carrot.</title>
        <authorList>
            <person name="Iorizzo M."/>
            <person name="Ellison S."/>
            <person name="Senalik D."/>
            <person name="Macko-Podgorni A."/>
            <person name="Grzebelus D."/>
            <person name="Bostan H."/>
            <person name="Rolling W."/>
            <person name="Curaba J."/>
            <person name="Simon P."/>
        </authorList>
    </citation>
    <scope>NUCLEOTIDE SEQUENCE</scope>
    <source>
        <tissue evidence="2">Leaf</tissue>
    </source>
</reference>
<feature type="compositionally biased region" description="Basic and acidic residues" evidence="1">
    <location>
        <begin position="169"/>
        <end position="183"/>
    </location>
</feature>
<dbReference type="InterPro" id="IPR000095">
    <property type="entry name" value="CRIB_dom"/>
</dbReference>
<dbReference type="EMBL" id="CP093345">
    <property type="protein sequence ID" value="WOG94344.1"/>
    <property type="molecule type" value="Genomic_DNA"/>
</dbReference>
<dbReference type="SMART" id="SM00285">
    <property type="entry name" value="PBD"/>
    <property type="match status" value="1"/>
</dbReference>
<dbReference type="PANTHER" id="PTHR46325:SF39">
    <property type="entry name" value="CRIB DOMAIN-CONTAINING PROTEIN RIC8"/>
    <property type="match status" value="1"/>
</dbReference>
<name>A0A169WEE2_DAUCS</name>